<dbReference type="Gene3D" id="2.30.29.30">
    <property type="entry name" value="Pleckstrin-homology domain (PH domain)/Phosphotyrosine-binding domain (PTB)"/>
    <property type="match status" value="1"/>
</dbReference>
<proteinExistence type="evidence at transcript level"/>
<dbReference type="GO" id="GO:0008047">
    <property type="term" value="F:enzyme activator activity"/>
    <property type="evidence" value="ECO:0007669"/>
    <property type="project" value="InterPro"/>
</dbReference>
<keyword evidence="6" id="KW-0378">Hydrolase</keyword>
<dbReference type="EC" id="3.6.1.62" evidence="9"/>
<comment type="catalytic activity">
    <reaction evidence="10">
        <text>a 5'-end (N(7)-methyl 5'-triphosphoguanosine)-ribonucleoside in mRNA + H2O = N(7)-methyl-GDP + a 5'-end phospho-ribonucleoside in mRNA + 2 H(+)</text>
        <dbReference type="Rhea" id="RHEA:67484"/>
        <dbReference type="Rhea" id="RHEA-COMP:15692"/>
        <dbReference type="Rhea" id="RHEA-COMP:17167"/>
        <dbReference type="ChEBI" id="CHEBI:15377"/>
        <dbReference type="ChEBI" id="CHEBI:15378"/>
        <dbReference type="ChEBI" id="CHEBI:63714"/>
        <dbReference type="ChEBI" id="CHEBI:138282"/>
        <dbReference type="ChEBI" id="CHEBI:156461"/>
        <dbReference type="EC" id="3.6.1.62"/>
    </reaction>
    <physiologicalReaction direction="left-to-right" evidence="10">
        <dbReference type="Rhea" id="RHEA:67485"/>
    </physiologicalReaction>
</comment>
<evidence type="ECO:0000256" key="9">
    <source>
        <dbReference type="ARBA" id="ARBA00026102"/>
    </source>
</evidence>
<evidence type="ECO:0000256" key="2">
    <source>
        <dbReference type="ARBA" id="ARBA00004496"/>
    </source>
</evidence>
<dbReference type="AlphaFoldDB" id="Q45NB8"/>
<evidence type="ECO:0000256" key="1">
    <source>
        <dbReference type="ARBA" id="ARBA00004123"/>
    </source>
</evidence>
<feature type="domain" description="mRNA-decapping enzyme C-terminal" evidence="12">
    <location>
        <begin position="492"/>
        <end position="531"/>
    </location>
</feature>
<dbReference type="SUPFAM" id="SSF50729">
    <property type="entry name" value="PH domain-like"/>
    <property type="match status" value="1"/>
</dbReference>
<feature type="region of interest" description="Disordered" evidence="11">
    <location>
        <begin position="163"/>
        <end position="199"/>
    </location>
</feature>
<dbReference type="FunFam" id="2.30.29.30:FF:000097">
    <property type="entry name" value="Putative mRNA-decapping enzyme 1A"/>
    <property type="match status" value="1"/>
</dbReference>
<dbReference type="GO" id="GO:0003729">
    <property type="term" value="F:mRNA binding"/>
    <property type="evidence" value="ECO:0007669"/>
    <property type="project" value="TreeGrafter"/>
</dbReference>
<evidence type="ECO:0000259" key="12">
    <source>
        <dbReference type="Pfam" id="PF16741"/>
    </source>
</evidence>
<accession>Q45NB8</accession>
<keyword evidence="7" id="KW-0866">Nonsense-mediated mRNA decay</keyword>
<evidence type="ECO:0000256" key="3">
    <source>
        <dbReference type="ARBA" id="ARBA00008778"/>
    </source>
</evidence>
<keyword evidence="8" id="KW-0539">Nucleus</keyword>
<dbReference type="InterPro" id="IPR010334">
    <property type="entry name" value="Dcp1"/>
</dbReference>
<dbReference type="GO" id="GO:0000184">
    <property type="term" value="P:nuclear-transcribed mRNA catabolic process, nonsense-mediated decay"/>
    <property type="evidence" value="ECO:0007669"/>
    <property type="project" value="UniProtKB-KW"/>
</dbReference>
<evidence type="ECO:0000313" key="13">
    <source>
        <dbReference type="EMBL" id="AAZ38888.1"/>
    </source>
</evidence>
<dbReference type="GO" id="GO:0031087">
    <property type="term" value="P:deadenylation-independent decapping of nuclear-transcribed mRNA"/>
    <property type="evidence" value="ECO:0007669"/>
    <property type="project" value="TreeGrafter"/>
</dbReference>
<dbReference type="CDD" id="cd09804">
    <property type="entry name" value="Dcp1"/>
    <property type="match status" value="1"/>
</dbReference>
<evidence type="ECO:0000256" key="5">
    <source>
        <dbReference type="ARBA" id="ARBA00022553"/>
    </source>
</evidence>
<organism evidence="13">
    <name type="scientific">Xenopus laevis</name>
    <name type="common">African clawed frog</name>
    <dbReference type="NCBI Taxonomy" id="8355"/>
    <lineage>
        <taxon>Eukaryota</taxon>
        <taxon>Metazoa</taxon>
        <taxon>Chordata</taxon>
        <taxon>Craniata</taxon>
        <taxon>Vertebrata</taxon>
        <taxon>Euteleostomi</taxon>
        <taxon>Amphibia</taxon>
        <taxon>Batrachia</taxon>
        <taxon>Anura</taxon>
        <taxon>Pipoidea</taxon>
        <taxon>Pipidae</taxon>
        <taxon>Xenopodinae</taxon>
        <taxon>Xenopus</taxon>
        <taxon>Xenopus</taxon>
    </lineage>
</organism>
<keyword evidence="5" id="KW-0597">Phosphoprotein</keyword>
<protein>
    <recommendedName>
        <fullName evidence="9">5'-(N(7)-methylguanosine 5'-triphospho)-[mRNA] hydrolase</fullName>
        <ecNumber evidence="9">3.6.1.62</ecNumber>
    </recommendedName>
</protein>
<reference evidence="13" key="1">
    <citation type="submission" date="2005-07" db="EMBL/GenBank/DDBJ databases">
        <title>Developmental Regulation of mRNA Degradation.</title>
        <authorList>
            <person name="Sirkus L.J."/>
            <person name="Garcia M.A."/>
            <person name="Brenner B.I."/>
            <person name="Wormington M."/>
        </authorList>
    </citation>
    <scope>NUCLEOTIDE SEQUENCE</scope>
</reference>
<evidence type="ECO:0000256" key="6">
    <source>
        <dbReference type="ARBA" id="ARBA00022801"/>
    </source>
</evidence>
<dbReference type="GO" id="GO:0005634">
    <property type="term" value="C:nucleus"/>
    <property type="evidence" value="ECO:0007669"/>
    <property type="project" value="UniProtKB-SubCell"/>
</dbReference>
<comment type="similarity">
    <text evidence="3">Belongs to the DCP1 family.</text>
</comment>
<dbReference type="PANTHER" id="PTHR16290:SF4">
    <property type="entry name" value="MRNA-DECAPPING ENZYME 1A"/>
    <property type="match status" value="1"/>
</dbReference>
<dbReference type="GO" id="GO:0000290">
    <property type="term" value="P:deadenylation-dependent decapping of nuclear-transcribed mRNA"/>
    <property type="evidence" value="ECO:0007669"/>
    <property type="project" value="InterPro"/>
</dbReference>
<sequence>MAARDKAGQEMSLAALHQSDPYISSIVDVTGHVALYRFSPQANEWEKTDVEGTLFVYTRSASPHHGFTIMNRLNMHNLVEPMNKDLELQLHEPFLLYRNSSLAIYSIWFYNKSDCQRIAKLMTQVVQQELGKVKTRQNPSAVNGCTNRPIDILEMLSKAKNEYEQGKNDSGNGSYCDKPNYKKADSLETSENPSQEKAVHKHLTVEELFGTSLVKEQPATCPGVDLRDRRHQLHAPASCQQPNPVVVKAGCATFNAVASDFNQPACVAPAGFPQGPVPQPASQTVTNLIRLSPSVGLASAPEALSSSLLLCSSNPTSLTSSLPSAPGQVSPLLSQPVPNQHLLPPLAPVSSCSVGNSSHSGADLLHKLKLIPHTDQVQTQPLGKASIAPKFSSALSHLATPESFKGGIMKPVPSTSLVMAPQQNILDKKDCDVLPQSKCLTKVLQATPYVTPMSTVGPSVLMSPSIFHPSVREETARMSPIDSALSDSSKVVLCRSQLQETLIHLIKTDSAFLNSLHEVYSQLYIKSADNGK</sequence>
<gene>
    <name evidence="13" type="primary">DCP1</name>
</gene>
<dbReference type="GO" id="GO:0000932">
    <property type="term" value="C:P-body"/>
    <property type="evidence" value="ECO:0007669"/>
    <property type="project" value="TreeGrafter"/>
</dbReference>
<dbReference type="Pfam" id="PF16741">
    <property type="entry name" value="mRNA_decap_C"/>
    <property type="match status" value="1"/>
</dbReference>
<dbReference type="EMBL" id="DQ124204">
    <property type="protein sequence ID" value="AAZ38888.1"/>
    <property type="molecule type" value="mRNA"/>
</dbReference>
<dbReference type="InterPro" id="IPR031953">
    <property type="entry name" value="mRNA_decap_C"/>
</dbReference>
<dbReference type="InterPro" id="IPR011993">
    <property type="entry name" value="PH-like_dom_sf"/>
</dbReference>
<evidence type="ECO:0000256" key="7">
    <source>
        <dbReference type="ARBA" id="ARBA00023161"/>
    </source>
</evidence>
<evidence type="ECO:0000256" key="10">
    <source>
        <dbReference type="ARBA" id="ARBA00047661"/>
    </source>
</evidence>
<evidence type="ECO:0000256" key="11">
    <source>
        <dbReference type="SAM" id="MobiDB-lite"/>
    </source>
</evidence>
<comment type="subcellular location">
    <subcellularLocation>
        <location evidence="2">Cytoplasm</location>
    </subcellularLocation>
    <subcellularLocation>
        <location evidence="1">Nucleus</location>
    </subcellularLocation>
</comment>
<evidence type="ECO:0000256" key="4">
    <source>
        <dbReference type="ARBA" id="ARBA00022490"/>
    </source>
</evidence>
<evidence type="ECO:0000256" key="8">
    <source>
        <dbReference type="ARBA" id="ARBA00023242"/>
    </source>
</evidence>
<dbReference type="PANTHER" id="PTHR16290">
    <property type="entry name" value="TRANSCRIPTION FACTOR SMIF DECAPPING ENZYME DCP1"/>
    <property type="match status" value="1"/>
</dbReference>
<dbReference type="Gene3D" id="6.10.140.2030">
    <property type="match status" value="1"/>
</dbReference>
<dbReference type="Pfam" id="PF06058">
    <property type="entry name" value="DCP1"/>
    <property type="match status" value="1"/>
</dbReference>
<dbReference type="GO" id="GO:0140933">
    <property type="term" value="F:5'-(N(7)-methylguanosine 5'-triphospho)-[mRNA] hydrolase activity"/>
    <property type="evidence" value="ECO:0007669"/>
    <property type="project" value="UniProtKB-EC"/>
</dbReference>
<name>Q45NB8_XENLA</name>
<keyword evidence="4" id="KW-0963">Cytoplasm</keyword>